<reference evidence="4" key="1">
    <citation type="submission" date="2023-06" db="EMBL/GenBank/DDBJ databases">
        <title>Male Hemibagrus guttatus genome.</title>
        <authorList>
            <person name="Bian C."/>
        </authorList>
    </citation>
    <scope>NUCLEOTIDE SEQUENCE</scope>
    <source>
        <strain evidence="4">Male_cb2023</strain>
        <tissue evidence="4">Muscle</tissue>
    </source>
</reference>
<protein>
    <recommendedName>
        <fullName evidence="6">Glutathione hydrolase 6</fullName>
    </recommendedName>
</protein>
<evidence type="ECO:0008006" key="6">
    <source>
        <dbReference type="Google" id="ProtNLM"/>
    </source>
</evidence>
<comment type="similarity">
    <text evidence="1">Belongs to the gamma-glutamyltransferase family.</text>
</comment>
<keyword evidence="5" id="KW-1185">Reference proteome</keyword>
<feature type="compositionally biased region" description="Basic and acidic residues" evidence="2">
    <location>
        <begin position="97"/>
        <end position="156"/>
    </location>
</feature>
<dbReference type="AlphaFoldDB" id="A0AAE0Q5S9"/>
<dbReference type="Proteomes" id="UP001274896">
    <property type="component" value="Unassembled WGS sequence"/>
</dbReference>
<evidence type="ECO:0000313" key="5">
    <source>
        <dbReference type="Proteomes" id="UP001274896"/>
    </source>
</evidence>
<dbReference type="EMBL" id="JAUCMX010000021">
    <property type="protein sequence ID" value="KAK3514599.1"/>
    <property type="molecule type" value="Genomic_DNA"/>
</dbReference>
<name>A0AAE0Q5S9_9TELE</name>
<keyword evidence="3" id="KW-0812">Transmembrane</keyword>
<dbReference type="PANTHER" id="PTHR47278:SF1">
    <property type="entry name" value="GLUTATHIONE HYDROLASE 6"/>
    <property type="match status" value="1"/>
</dbReference>
<keyword evidence="3" id="KW-0472">Membrane</keyword>
<dbReference type="GO" id="GO:0070062">
    <property type="term" value="C:extracellular exosome"/>
    <property type="evidence" value="ECO:0007669"/>
    <property type="project" value="TreeGrafter"/>
</dbReference>
<evidence type="ECO:0000256" key="3">
    <source>
        <dbReference type="SAM" id="Phobius"/>
    </source>
</evidence>
<organism evidence="4 5">
    <name type="scientific">Hemibagrus guttatus</name>
    <dbReference type="NCBI Taxonomy" id="175788"/>
    <lineage>
        <taxon>Eukaryota</taxon>
        <taxon>Metazoa</taxon>
        <taxon>Chordata</taxon>
        <taxon>Craniata</taxon>
        <taxon>Vertebrata</taxon>
        <taxon>Euteleostomi</taxon>
        <taxon>Actinopterygii</taxon>
        <taxon>Neopterygii</taxon>
        <taxon>Teleostei</taxon>
        <taxon>Ostariophysi</taxon>
        <taxon>Siluriformes</taxon>
        <taxon>Bagridae</taxon>
        <taxon>Hemibagrus</taxon>
    </lineage>
</organism>
<feature type="region of interest" description="Disordered" evidence="2">
    <location>
        <begin position="90"/>
        <end position="157"/>
    </location>
</feature>
<dbReference type="Pfam" id="PF01019">
    <property type="entry name" value="G_glu_transpept"/>
    <property type="match status" value="2"/>
</dbReference>
<dbReference type="SUPFAM" id="SSF56235">
    <property type="entry name" value="N-terminal nucleophile aminohydrolases (Ntn hydrolases)"/>
    <property type="match status" value="1"/>
</dbReference>
<dbReference type="InterPro" id="IPR043137">
    <property type="entry name" value="GGT_ssub_C"/>
</dbReference>
<comment type="caution">
    <text evidence="4">The sequence shown here is derived from an EMBL/GenBank/DDBJ whole genome shotgun (WGS) entry which is preliminary data.</text>
</comment>
<keyword evidence="3" id="KW-1133">Transmembrane helix</keyword>
<feature type="transmembrane region" description="Helical" evidence="3">
    <location>
        <begin position="53"/>
        <end position="76"/>
    </location>
</feature>
<dbReference type="InterPro" id="IPR029055">
    <property type="entry name" value="Ntn_hydrolases_N"/>
</dbReference>
<gene>
    <name evidence="4" type="ORF">QTP70_021651</name>
</gene>
<sequence>MVQCDVQYMKLATDIHEETETDRANEDSDEEQVTVYFQLPVNRLQDKAGKRLICFRVSVALVLLAVVLVFGLLQWYEWWPDPDGLHNAGTNIMNNSMEHDDHHHHTTGKEDDEHHDDHHDDDHHDDEHHDDEHHDDDHHDDEHHDDEHHDGEDHQNHQHTALYHHAVVLTASANCSSIGKTLLQEGGNVVDAAIASLLCLGVVHPHTAGVGGVFSAILYNNTSGSLKTIRSIAPQKSAVPSVLQGIRELHSQQGRAEWRRLFKEAITLAQEGFLIDDILSKALESHKEQIPVSKLCDLFCDATGRVKSVGAIVKNRNLSELLQSASLNENNFLETLAVKLSEDLSLSERPAFLAAIQHSRGEINDSVIIEGEKYSVLSASLPLSGQMLSDILEQVRQQSLSFQDGADFNRTSAAYRDLLNLIQVHNSSALAQKYPGLVDTFSLNTQNSHIAVLDQSGNFVIMSASLNSTWGSGRFLPSSGILLNSFSANSPHFNIPLVLRLTQEDSSHNKDNGKEKEVEVVAVTGGLSAVFNAAVLLHNRIDLEMSPKETLSSPLLHLEPGTSGFCLSSILNDLDIYVRFSGVGREPQMVDECSAHSLSLLLRLHANHVGAYGAPAANAHVDGY</sequence>
<dbReference type="InterPro" id="IPR052688">
    <property type="entry name" value="Gamma-glutamyltransfase"/>
</dbReference>
<evidence type="ECO:0000256" key="2">
    <source>
        <dbReference type="SAM" id="MobiDB-lite"/>
    </source>
</evidence>
<dbReference type="PANTHER" id="PTHR47278">
    <property type="entry name" value="GLUTATHIONE HYDROLASE 6"/>
    <property type="match status" value="1"/>
</dbReference>
<dbReference type="PRINTS" id="PR01210">
    <property type="entry name" value="GGTRANSPTASE"/>
</dbReference>
<evidence type="ECO:0000313" key="4">
    <source>
        <dbReference type="EMBL" id="KAK3514599.1"/>
    </source>
</evidence>
<dbReference type="Gene3D" id="3.60.20.40">
    <property type="match status" value="1"/>
</dbReference>
<proteinExistence type="inferred from homology"/>
<accession>A0AAE0Q5S9</accession>
<evidence type="ECO:0000256" key="1">
    <source>
        <dbReference type="ARBA" id="ARBA00009381"/>
    </source>
</evidence>